<protein>
    <recommendedName>
        <fullName evidence="1">Bulb-type lectin domain-containing protein</fullName>
    </recommendedName>
</protein>
<feature type="domain" description="Bulb-type lectin" evidence="1">
    <location>
        <begin position="1"/>
        <end position="114"/>
    </location>
</feature>
<name>A0A137P518_CONC2</name>
<gene>
    <name evidence="2" type="ORF">CONCODRAFT_171009</name>
</gene>
<dbReference type="Proteomes" id="UP000070444">
    <property type="component" value="Unassembled WGS sequence"/>
</dbReference>
<dbReference type="Gene3D" id="2.90.10.10">
    <property type="entry name" value="Bulb-type lectin domain"/>
    <property type="match status" value="1"/>
</dbReference>
<evidence type="ECO:0000313" key="3">
    <source>
        <dbReference type="Proteomes" id="UP000070444"/>
    </source>
</evidence>
<dbReference type="STRING" id="796925.A0A137P518"/>
<dbReference type="AlphaFoldDB" id="A0A137P518"/>
<evidence type="ECO:0000313" key="2">
    <source>
        <dbReference type="EMBL" id="KXN70110.1"/>
    </source>
</evidence>
<dbReference type="SUPFAM" id="SSF51110">
    <property type="entry name" value="alpha-D-mannose-specific plant lectins"/>
    <property type="match status" value="1"/>
</dbReference>
<reference evidence="2 3" key="1">
    <citation type="journal article" date="2015" name="Genome Biol. Evol.">
        <title>Phylogenomic analyses indicate that early fungi evolved digesting cell walls of algal ancestors of land plants.</title>
        <authorList>
            <person name="Chang Y."/>
            <person name="Wang S."/>
            <person name="Sekimoto S."/>
            <person name="Aerts A.L."/>
            <person name="Choi C."/>
            <person name="Clum A."/>
            <person name="LaButti K.M."/>
            <person name="Lindquist E.A."/>
            <person name="Yee Ngan C."/>
            <person name="Ohm R.A."/>
            <person name="Salamov A.A."/>
            <person name="Grigoriev I.V."/>
            <person name="Spatafora J.W."/>
            <person name="Berbee M.L."/>
        </authorList>
    </citation>
    <scope>NUCLEOTIDE SEQUENCE [LARGE SCALE GENOMIC DNA]</scope>
    <source>
        <strain evidence="2 3">NRRL 28638</strain>
    </source>
</reference>
<proteinExistence type="predicted"/>
<keyword evidence="3" id="KW-1185">Reference proteome</keyword>
<accession>A0A137P518</accession>
<dbReference type="PROSITE" id="PS50927">
    <property type="entry name" value="BULB_LECTIN"/>
    <property type="match status" value="1"/>
</dbReference>
<dbReference type="InterPro" id="IPR036426">
    <property type="entry name" value="Bulb-type_lectin_dom_sf"/>
</dbReference>
<dbReference type="InterPro" id="IPR001480">
    <property type="entry name" value="Bulb-type_lectin_dom"/>
</dbReference>
<evidence type="ECO:0000259" key="1">
    <source>
        <dbReference type="PROSITE" id="PS50927"/>
    </source>
</evidence>
<organism evidence="2 3">
    <name type="scientific">Conidiobolus coronatus (strain ATCC 28846 / CBS 209.66 / NRRL 28638)</name>
    <name type="common">Delacroixia coronata</name>
    <dbReference type="NCBI Taxonomy" id="796925"/>
    <lineage>
        <taxon>Eukaryota</taxon>
        <taxon>Fungi</taxon>
        <taxon>Fungi incertae sedis</taxon>
        <taxon>Zoopagomycota</taxon>
        <taxon>Entomophthoromycotina</taxon>
        <taxon>Entomophthoromycetes</taxon>
        <taxon>Entomophthorales</taxon>
        <taxon>Ancylistaceae</taxon>
        <taxon>Conidiobolus</taxon>
    </lineage>
</organism>
<dbReference type="OrthoDB" id="3827652at2759"/>
<dbReference type="EMBL" id="KQ964512">
    <property type="protein sequence ID" value="KXN70110.1"/>
    <property type="molecule type" value="Genomic_DNA"/>
</dbReference>
<sequence>MPTDYSINSEYKKVPHNNIVSAVKLLPTGNVVFKDGTRTMWSSKTANLWFGKAPYSLFLNHRGEIVVRDSNGYYIWQSANVLLNSTGPFTIKVEDKGELAVYAKNGELVWSSWG</sequence>